<reference evidence="1 2" key="1">
    <citation type="submission" date="2020-08" db="EMBL/GenBank/DDBJ databases">
        <title>Genome public.</title>
        <authorList>
            <person name="Liu C."/>
            <person name="Sun Q."/>
        </authorList>
    </citation>
    <scope>NUCLEOTIDE SEQUENCE [LARGE SCALE GENOMIC DNA]</scope>
    <source>
        <strain evidence="1 2">New-38</strain>
    </source>
</reference>
<keyword evidence="2" id="KW-1185">Reference proteome</keyword>
<gene>
    <name evidence="1" type="ORF">H8S34_03020</name>
</gene>
<comment type="caution">
    <text evidence="1">The sequence shown here is derived from an EMBL/GenBank/DDBJ whole genome shotgun (WGS) entry which is preliminary data.</text>
</comment>
<name>A0ABR7HQM3_9FIRM</name>
<organism evidence="1 2">
    <name type="scientific">Pseudoflavonifractor hominis</name>
    <dbReference type="NCBI Taxonomy" id="2763059"/>
    <lineage>
        <taxon>Bacteria</taxon>
        <taxon>Bacillati</taxon>
        <taxon>Bacillota</taxon>
        <taxon>Clostridia</taxon>
        <taxon>Eubacteriales</taxon>
        <taxon>Oscillospiraceae</taxon>
        <taxon>Pseudoflavonifractor</taxon>
    </lineage>
</organism>
<dbReference type="RefSeq" id="WP_147574117.1">
    <property type="nucleotide sequence ID" value="NZ_JACOPR010000002.1"/>
</dbReference>
<protein>
    <submittedName>
        <fullName evidence="1">Uncharacterized protein</fullName>
    </submittedName>
</protein>
<dbReference type="Proteomes" id="UP000660021">
    <property type="component" value="Unassembled WGS sequence"/>
</dbReference>
<proteinExistence type="predicted"/>
<evidence type="ECO:0000313" key="1">
    <source>
        <dbReference type="EMBL" id="MBC5729803.1"/>
    </source>
</evidence>
<dbReference type="EMBL" id="JACOPR010000002">
    <property type="protein sequence ID" value="MBC5729803.1"/>
    <property type="molecule type" value="Genomic_DNA"/>
</dbReference>
<accession>A0ABR7HQM3</accession>
<sequence>MRLIDADKLSARLSRNATPYFTVPDIENAPTIDAVPVVRCESCCYATWAAWANKYSCGQVHGLLVFGDHFCAFGKRERTEGE</sequence>
<evidence type="ECO:0000313" key="2">
    <source>
        <dbReference type="Proteomes" id="UP000660021"/>
    </source>
</evidence>